<feature type="region of interest" description="Disordered" evidence="1">
    <location>
        <begin position="139"/>
        <end position="163"/>
    </location>
</feature>
<feature type="compositionally biased region" description="Polar residues" evidence="1">
    <location>
        <begin position="311"/>
        <end position="320"/>
    </location>
</feature>
<dbReference type="Gene3D" id="2.60.200.20">
    <property type="match status" value="1"/>
</dbReference>
<dbReference type="InterPro" id="IPR000253">
    <property type="entry name" value="FHA_dom"/>
</dbReference>
<evidence type="ECO:0000256" key="2">
    <source>
        <dbReference type="SAM" id="Phobius"/>
    </source>
</evidence>
<reference evidence="4 5" key="1">
    <citation type="submission" date="2019-06" db="EMBL/GenBank/DDBJ databases">
        <title>A chromosomal-level reference genome of Carpinus fangiana (Coryloideae, Betulaceae).</title>
        <authorList>
            <person name="Yang X."/>
            <person name="Wang Z."/>
            <person name="Zhang L."/>
            <person name="Hao G."/>
            <person name="Liu J."/>
            <person name="Yang Y."/>
        </authorList>
    </citation>
    <scope>NUCLEOTIDE SEQUENCE [LARGE SCALE GENOMIC DNA]</scope>
    <source>
        <strain evidence="4">Cfa_2016G</strain>
        <tissue evidence="4">Leaf</tissue>
    </source>
</reference>
<sequence>MADKSAGYVRFKGYSDPDSSNAVRHFNLPAPGVPVLIGRASKRHPERGLPSGNNALYNSAVVSREHAHIYFDADKNVYIKDLDSMHGTYVHGQKLQAHTEMKLEPHDCIKIGSDINPVHGRGHSAVSFEVYYEISPTDGPLSAPGPNSGPVNSSSPLSAHSFDNDGIVEDMLSSSQSSLHNHPAHASMKLASTYSVPSESSYDSNDQSDSDWPRGQLLSQIPFDVVDDSESFSVSEAVGLWGSAAEDRDGDDHSDPEEYGQQQDVELPSEDSLQDYTSAPLFIPSSAELEMLADASMSESGSYSPAVDTAESAQPTTVLSQHKEHSPSKNSIGDVDSLFGDEACEVQIPQEHGDASDMLDRADSDSAGDVIQHNASTILRNTYDTAASRERLSIPNLLSVPSLPSESNLSAETGSLATDLCHHECDLEFRRLNAHTTSAMPIDKCLRPEGDLKRKFATHKAVTDADLEKCNFKDNSVATSISTMSVNEAVEPSRKKVRFDSEVTALHDQQLRRRRLDARRQDSYSHLSTASTFVLGTLFGGVAIIGGLLALPESFFY</sequence>
<dbReference type="CDD" id="cd00060">
    <property type="entry name" value="FHA"/>
    <property type="match status" value="1"/>
</dbReference>
<dbReference type="EMBL" id="VIBQ01000012">
    <property type="protein sequence ID" value="KAB8342940.1"/>
    <property type="molecule type" value="Genomic_DNA"/>
</dbReference>
<accession>A0A5N6KSV2</accession>
<dbReference type="SUPFAM" id="SSF49879">
    <property type="entry name" value="SMAD/FHA domain"/>
    <property type="match status" value="1"/>
</dbReference>
<organism evidence="4 5">
    <name type="scientific">Carpinus fangiana</name>
    <dbReference type="NCBI Taxonomy" id="176857"/>
    <lineage>
        <taxon>Eukaryota</taxon>
        <taxon>Viridiplantae</taxon>
        <taxon>Streptophyta</taxon>
        <taxon>Embryophyta</taxon>
        <taxon>Tracheophyta</taxon>
        <taxon>Spermatophyta</taxon>
        <taxon>Magnoliopsida</taxon>
        <taxon>eudicotyledons</taxon>
        <taxon>Gunneridae</taxon>
        <taxon>Pentapetalae</taxon>
        <taxon>rosids</taxon>
        <taxon>fabids</taxon>
        <taxon>Fagales</taxon>
        <taxon>Betulaceae</taxon>
        <taxon>Carpinus</taxon>
    </lineage>
</organism>
<dbReference type="SMART" id="SM00240">
    <property type="entry name" value="FHA"/>
    <property type="match status" value="1"/>
</dbReference>
<keyword evidence="5" id="KW-1185">Reference proteome</keyword>
<dbReference type="Pfam" id="PF00498">
    <property type="entry name" value="FHA"/>
    <property type="match status" value="1"/>
</dbReference>
<evidence type="ECO:0000313" key="5">
    <source>
        <dbReference type="Proteomes" id="UP000327013"/>
    </source>
</evidence>
<feature type="domain" description="FHA" evidence="3">
    <location>
        <begin position="35"/>
        <end position="95"/>
    </location>
</feature>
<evidence type="ECO:0000259" key="3">
    <source>
        <dbReference type="PROSITE" id="PS50006"/>
    </source>
</evidence>
<dbReference type="PROSITE" id="PS50006">
    <property type="entry name" value="FHA_DOMAIN"/>
    <property type="match status" value="1"/>
</dbReference>
<name>A0A5N6KSV2_9ROSI</name>
<feature type="region of interest" description="Disordered" evidence="1">
    <location>
        <begin position="244"/>
        <end position="269"/>
    </location>
</feature>
<gene>
    <name evidence="4" type="ORF">FH972_022536</name>
</gene>
<proteinExistence type="predicted"/>
<keyword evidence="2" id="KW-0472">Membrane</keyword>
<protein>
    <recommendedName>
        <fullName evidence="3">FHA domain-containing protein</fullName>
    </recommendedName>
</protein>
<evidence type="ECO:0000313" key="4">
    <source>
        <dbReference type="EMBL" id="KAB8342940.1"/>
    </source>
</evidence>
<evidence type="ECO:0000256" key="1">
    <source>
        <dbReference type="SAM" id="MobiDB-lite"/>
    </source>
</evidence>
<dbReference type="InterPro" id="IPR008984">
    <property type="entry name" value="SMAD_FHA_dom_sf"/>
</dbReference>
<feature type="region of interest" description="Disordered" evidence="1">
    <location>
        <begin position="196"/>
        <end position="215"/>
    </location>
</feature>
<feature type="region of interest" description="Disordered" evidence="1">
    <location>
        <begin position="299"/>
        <end position="333"/>
    </location>
</feature>
<dbReference type="OrthoDB" id="4096268at2759"/>
<dbReference type="Proteomes" id="UP000327013">
    <property type="component" value="Unassembled WGS sequence"/>
</dbReference>
<feature type="compositionally biased region" description="Low complexity" evidence="1">
    <location>
        <begin position="142"/>
        <end position="159"/>
    </location>
</feature>
<dbReference type="AlphaFoldDB" id="A0A5N6KSV2"/>
<comment type="caution">
    <text evidence="4">The sequence shown here is derived from an EMBL/GenBank/DDBJ whole genome shotgun (WGS) entry which is preliminary data.</text>
</comment>
<feature type="compositionally biased region" description="Low complexity" evidence="1">
    <location>
        <begin position="198"/>
        <end position="207"/>
    </location>
</feature>
<keyword evidence="2" id="KW-1133">Transmembrane helix</keyword>
<feature type="transmembrane region" description="Helical" evidence="2">
    <location>
        <begin position="530"/>
        <end position="551"/>
    </location>
</feature>
<keyword evidence="2" id="KW-0812">Transmembrane</keyword>